<dbReference type="EMBL" id="CP012748">
    <property type="protein sequence ID" value="ALL70920.1"/>
    <property type="molecule type" value="Genomic_DNA"/>
</dbReference>
<dbReference type="Proteomes" id="UP000019146">
    <property type="component" value="Plasmid unnamed"/>
</dbReference>
<gene>
    <name evidence="2" type="ORF">K788_0006981</name>
</gene>
<sequence>MVDAVNPPGVWSPFGAFSMAVVQGDGQIVHLKGQVSLGVDASVVGPGDMRAQVRKVLENIRDVLGAMGGFTTDVISLVHYTTDIEAFMKTGDIRAEFFSAPYPVTTTVQIERLYHPDLMIEITAVAEIPRTRFHRP</sequence>
<comment type="similarity">
    <text evidence="1">Belongs to the RutC family.</text>
</comment>
<name>A0A0P0RPL0_9BURK</name>
<dbReference type="GO" id="GO:0005829">
    <property type="term" value="C:cytosol"/>
    <property type="evidence" value="ECO:0007669"/>
    <property type="project" value="TreeGrafter"/>
</dbReference>
<dbReference type="RefSeq" id="WP_035993327.1">
    <property type="nucleotide sequence ID" value="NZ_CP012748.1"/>
</dbReference>
<dbReference type="AlphaFoldDB" id="A0A0P0RPL0"/>
<geneLocation type="plasmid" evidence="3"/>
<dbReference type="PANTHER" id="PTHR11803:SF58">
    <property type="entry name" value="PROTEIN HMF1-RELATED"/>
    <property type="match status" value="1"/>
</dbReference>
<evidence type="ECO:0000313" key="3">
    <source>
        <dbReference type="Proteomes" id="UP000019146"/>
    </source>
</evidence>
<dbReference type="CDD" id="cd00448">
    <property type="entry name" value="YjgF_YER057c_UK114_family"/>
    <property type="match status" value="1"/>
</dbReference>
<protein>
    <submittedName>
        <fullName evidence="2">Translation initiation inhibitor</fullName>
    </submittedName>
</protein>
<dbReference type="GeneID" id="69974332"/>
<dbReference type="KEGG" id="bcai:K788_0006981"/>
<dbReference type="GO" id="GO:0019239">
    <property type="term" value="F:deaminase activity"/>
    <property type="evidence" value="ECO:0007669"/>
    <property type="project" value="TreeGrafter"/>
</dbReference>
<dbReference type="Pfam" id="PF01042">
    <property type="entry name" value="Ribonuc_L-PSP"/>
    <property type="match status" value="1"/>
</dbReference>
<keyword evidence="2" id="KW-0614">Plasmid</keyword>
<evidence type="ECO:0000313" key="2">
    <source>
        <dbReference type="EMBL" id="ALL70920.1"/>
    </source>
</evidence>
<reference evidence="2 3" key="1">
    <citation type="journal article" date="2014" name="Genome Announc.">
        <title>Draft Genome Sequence of the Haloacid-Degrading Burkholderia caribensis Strain MBA4.</title>
        <authorList>
            <person name="Pan Y."/>
            <person name="Kong K.F."/>
            <person name="Tsang J.S."/>
        </authorList>
    </citation>
    <scope>NUCLEOTIDE SEQUENCE [LARGE SCALE GENOMIC DNA]</scope>
    <source>
        <strain evidence="2 3">MBA4</strain>
        <plasmid evidence="3">Plasmid</plasmid>
    </source>
</reference>
<proteinExistence type="inferred from homology"/>
<organism evidence="2 3">
    <name type="scientific">Paraburkholderia caribensis MBA4</name>
    <dbReference type="NCBI Taxonomy" id="1323664"/>
    <lineage>
        <taxon>Bacteria</taxon>
        <taxon>Pseudomonadati</taxon>
        <taxon>Pseudomonadota</taxon>
        <taxon>Betaproteobacteria</taxon>
        <taxon>Burkholderiales</taxon>
        <taxon>Burkholderiaceae</taxon>
        <taxon>Paraburkholderia</taxon>
    </lineage>
</organism>
<evidence type="ECO:0000256" key="1">
    <source>
        <dbReference type="ARBA" id="ARBA00010552"/>
    </source>
</evidence>
<dbReference type="InterPro" id="IPR006175">
    <property type="entry name" value="YjgF/YER057c/UK114"/>
</dbReference>
<dbReference type="InterPro" id="IPR035959">
    <property type="entry name" value="RutC-like_sf"/>
</dbReference>
<dbReference type="PANTHER" id="PTHR11803">
    <property type="entry name" value="2-IMINOBUTANOATE/2-IMINOPROPANOATE DEAMINASE RIDA"/>
    <property type="match status" value="1"/>
</dbReference>
<accession>A0A0P0RPL0</accession>
<dbReference type="SUPFAM" id="SSF55298">
    <property type="entry name" value="YjgF-like"/>
    <property type="match status" value="1"/>
</dbReference>
<dbReference type="Gene3D" id="3.30.1330.40">
    <property type="entry name" value="RutC-like"/>
    <property type="match status" value="1"/>
</dbReference>